<dbReference type="Proteomes" id="UP000011723">
    <property type="component" value="Chromosome"/>
</dbReference>
<dbReference type="PATRIC" id="fig|1121362.3.peg.698"/>
<feature type="transmembrane region" description="Helical" evidence="1">
    <location>
        <begin position="46"/>
        <end position="66"/>
    </location>
</feature>
<dbReference type="EMBL" id="CP003697">
    <property type="protein sequence ID" value="AGF71705.1"/>
    <property type="molecule type" value="Genomic_DNA"/>
</dbReference>
<dbReference type="STRING" id="1121362.A605_03470"/>
<dbReference type="RefSeq" id="WP_015400125.1">
    <property type="nucleotide sequence ID" value="NC_020302.1"/>
</dbReference>
<dbReference type="KEGG" id="chn:A605_03470"/>
<reference evidence="2 3" key="1">
    <citation type="journal article" date="2012" name="Stand. Genomic Sci.">
        <title>Genome sequence of the halotolerant bacterium Corynebacterium halotolerans type strain YIM 70093(T) (= DSM 44683(T)).</title>
        <authorList>
            <person name="Ruckert C."/>
            <person name="Albersmeier A."/>
            <person name="Al-Dilaimi A."/>
            <person name="Niehaus K."/>
            <person name="Szczepanowski R."/>
            <person name="Kalinowski J."/>
        </authorList>
    </citation>
    <scope>NUCLEOTIDE SEQUENCE [LARGE SCALE GENOMIC DNA]</scope>
    <source>
        <strain evidence="2">YIM 70093</strain>
    </source>
</reference>
<feature type="transmembrane region" description="Helical" evidence="1">
    <location>
        <begin position="20"/>
        <end position="40"/>
    </location>
</feature>
<keyword evidence="1" id="KW-1133">Transmembrane helix</keyword>
<accession>M1NW31</accession>
<keyword evidence="1" id="KW-0472">Membrane</keyword>
<name>M1NW31_9CORY</name>
<dbReference type="HOGENOM" id="CLU_197386_0_0_11"/>
<evidence type="ECO:0000313" key="3">
    <source>
        <dbReference type="Proteomes" id="UP000011723"/>
    </source>
</evidence>
<protein>
    <submittedName>
        <fullName evidence="2">Membrane protein</fullName>
    </submittedName>
</protein>
<sequence length="70" mass="7990">MDNPRDHSRDERRRLQTDSFAGFLGFFAFLSVVQAVINVLSPDPAVWPAVLALILVVATVATWRYGRRFR</sequence>
<dbReference type="AlphaFoldDB" id="M1NW31"/>
<proteinExistence type="predicted"/>
<evidence type="ECO:0000313" key="2">
    <source>
        <dbReference type="EMBL" id="AGF71705.1"/>
    </source>
</evidence>
<dbReference type="eggNOG" id="ENOG5031K12">
    <property type="taxonomic scope" value="Bacteria"/>
</dbReference>
<organism evidence="2 3">
    <name type="scientific">Corynebacterium halotolerans YIM 70093 = DSM 44683</name>
    <dbReference type="NCBI Taxonomy" id="1121362"/>
    <lineage>
        <taxon>Bacteria</taxon>
        <taxon>Bacillati</taxon>
        <taxon>Actinomycetota</taxon>
        <taxon>Actinomycetes</taxon>
        <taxon>Mycobacteriales</taxon>
        <taxon>Corynebacteriaceae</taxon>
        <taxon>Corynebacterium</taxon>
    </lineage>
</organism>
<keyword evidence="1" id="KW-0812">Transmembrane</keyword>
<gene>
    <name evidence="2" type="ORF">A605_03470</name>
</gene>
<keyword evidence="3" id="KW-1185">Reference proteome</keyword>
<evidence type="ECO:0000256" key="1">
    <source>
        <dbReference type="SAM" id="Phobius"/>
    </source>
</evidence>